<organism evidence="2 3">
    <name type="scientific">Streptosporangium lutulentum</name>
    <dbReference type="NCBI Taxonomy" id="1461250"/>
    <lineage>
        <taxon>Bacteria</taxon>
        <taxon>Bacillati</taxon>
        <taxon>Actinomycetota</taxon>
        <taxon>Actinomycetes</taxon>
        <taxon>Streptosporangiales</taxon>
        <taxon>Streptosporangiaceae</taxon>
        <taxon>Streptosporangium</taxon>
    </lineage>
</organism>
<dbReference type="PANTHER" id="PTHR36510">
    <property type="entry name" value="GLUTAMATE--CYSTEINE LIGASE 2-RELATED"/>
    <property type="match status" value="1"/>
</dbReference>
<comment type="caution">
    <text evidence="2">The sequence shown here is derived from an EMBL/GenBank/DDBJ whole genome shotgun (WGS) entry which is preliminary data.</text>
</comment>
<reference evidence="2 3" key="1">
    <citation type="submission" date="2023-07" db="EMBL/GenBank/DDBJ databases">
        <title>Sequencing the genomes of 1000 actinobacteria strains.</title>
        <authorList>
            <person name="Klenk H.-P."/>
        </authorList>
    </citation>
    <scope>NUCLEOTIDE SEQUENCE [LARGE SCALE GENOMIC DNA]</scope>
    <source>
        <strain evidence="2 3">DSM 46740</strain>
    </source>
</reference>
<accession>A0ABT9Q4N4</accession>
<evidence type="ECO:0000313" key="3">
    <source>
        <dbReference type="Proteomes" id="UP001225356"/>
    </source>
</evidence>
<dbReference type="InterPro" id="IPR014746">
    <property type="entry name" value="Gln_synth/guanido_kin_cat_dom"/>
</dbReference>
<dbReference type="RefSeq" id="WP_307555154.1">
    <property type="nucleotide sequence ID" value="NZ_JAUSQU010000001.1"/>
</dbReference>
<protein>
    <recommendedName>
        <fullName evidence="4">Glutamate--cysteine ligase</fullName>
    </recommendedName>
</protein>
<evidence type="ECO:0000313" key="2">
    <source>
        <dbReference type="EMBL" id="MDP9841648.1"/>
    </source>
</evidence>
<dbReference type="Gene3D" id="3.30.590.20">
    <property type="match status" value="1"/>
</dbReference>
<dbReference type="SUPFAM" id="SSF55931">
    <property type="entry name" value="Glutamine synthetase/guanido kinase"/>
    <property type="match status" value="1"/>
</dbReference>
<dbReference type="PANTHER" id="PTHR36510:SF3">
    <property type="entry name" value="CONSERVED PROTEIN"/>
    <property type="match status" value="1"/>
</dbReference>
<dbReference type="InterPro" id="IPR006336">
    <property type="entry name" value="GCS2"/>
</dbReference>
<evidence type="ECO:0008006" key="4">
    <source>
        <dbReference type="Google" id="ProtNLM"/>
    </source>
</evidence>
<dbReference type="Proteomes" id="UP001225356">
    <property type="component" value="Unassembled WGS sequence"/>
</dbReference>
<dbReference type="PIRSF" id="PIRSF012666">
    <property type="entry name" value="UCP012666"/>
    <property type="match status" value="1"/>
</dbReference>
<evidence type="ECO:0000256" key="1">
    <source>
        <dbReference type="ARBA" id="ARBA00048819"/>
    </source>
</evidence>
<dbReference type="InterPro" id="IPR016602">
    <property type="entry name" value="UCP012666"/>
</dbReference>
<keyword evidence="3" id="KW-1185">Reference proteome</keyword>
<name>A0ABT9Q4N4_9ACTN</name>
<dbReference type="InterPro" id="IPR050141">
    <property type="entry name" value="GCL_type2/YbdK_subfam"/>
</dbReference>
<dbReference type="Pfam" id="PF04107">
    <property type="entry name" value="GCS2"/>
    <property type="match status" value="1"/>
</dbReference>
<gene>
    <name evidence="2" type="ORF">J2853_000859</name>
</gene>
<dbReference type="EMBL" id="JAUSQU010000001">
    <property type="protein sequence ID" value="MDP9841648.1"/>
    <property type="molecule type" value="Genomic_DNA"/>
</dbReference>
<sequence>MGQRVDKDRYSEADFTRFRERLAEQLEQLRELLAKPGFGVGPATIGAELELFLITPDGRPLPRNHEVLTAADDDRLTLELGRFNIEINLTPMPIAGRPFSALLGEMRETIAMVDKAAATQGGQVVAIGILPSLGESDFTSETLSAESRYQAMSRGMRRLRNEPFRVRIEGVERLELEVEGIVVDSANTSWQVHLRTAPADFPRVYNAAQLAIGPVLAVSGNSPGFLGRRLWEETRIALFEEGSDDRDVERLDRRDRRVAFGSDWVRGAEELFEACVRDYEPVLPMVSDAEPVMDGKGPGLAELRLHHGTVWTWNRPIYDPADGGHLRVEMRPLPAGPSAVDMAANSAFLLGLTSAMAVQPIEEFAFSGAYRNFYRSAIHGLDARLSWPGVREEIPAAQLALDLLPIAAAGLQRVGVEADEAEWALDVIRERVTRRRTGAIWQREAMARFGGDQAARERMVIRYRELSMIGEPVHTWPL</sequence>
<proteinExistence type="predicted"/>
<comment type="catalytic activity">
    <reaction evidence="1">
        <text>L-cysteine + L-glutamate + ATP = gamma-L-glutamyl-L-cysteine + ADP + phosphate + H(+)</text>
        <dbReference type="Rhea" id="RHEA:13285"/>
        <dbReference type="ChEBI" id="CHEBI:15378"/>
        <dbReference type="ChEBI" id="CHEBI:29985"/>
        <dbReference type="ChEBI" id="CHEBI:30616"/>
        <dbReference type="ChEBI" id="CHEBI:35235"/>
        <dbReference type="ChEBI" id="CHEBI:43474"/>
        <dbReference type="ChEBI" id="CHEBI:58173"/>
        <dbReference type="ChEBI" id="CHEBI:456216"/>
        <dbReference type="EC" id="6.3.2.2"/>
    </reaction>
</comment>